<dbReference type="PANTHER" id="PTHR42085:SF1">
    <property type="entry name" value="F-BOX DOMAIN-CONTAINING PROTEIN"/>
    <property type="match status" value="1"/>
</dbReference>
<feature type="region of interest" description="Disordered" evidence="1">
    <location>
        <begin position="146"/>
        <end position="167"/>
    </location>
</feature>
<evidence type="ECO:0000313" key="4">
    <source>
        <dbReference type="Proteomes" id="UP001271007"/>
    </source>
</evidence>
<name>A0AAJ0DC72_9PEZI</name>
<feature type="signal peptide" evidence="2">
    <location>
        <begin position="1"/>
        <end position="17"/>
    </location>
</feature>
<comment type="caution">
    <text evidence="3">The sequence shown here is derived from an EMBL/GenBank/DDBJ whole genome shotgun (WGS) entry which is preliminary data.</text>
</comment>
<gene>
    <name evidence="3" type="ORF">LTR09_011253</name>
</gene>
<evidence type="ECO:0000313" key="3">
    <source>
        <dbReference type="EMBL" id="KAK3047381.1"/>
    </source>
</evidence>
<sequence>MGSTLIFAWMFLFPAHTVNISIYPTRPLCTWEIVSRRRMELCPIFRLPPELRNCVYPYVLSQDETINIMLDRGTPRMKNTMRKDQPLALTATCRAIKDECRRLFYTVNNFRILWSAPYIALLRFRDKIVGWDVFSSTIRSITVEYDPKESGGRSPNRRSNYGTNRGGNCPMHTRVVELVRRTTAFSQSANWPCTFRFSAMVCCRSVRRCPDLCFNLDLDFSDLQQSWERNWRHAKQWKACLKARGARRACWRDMSNTLNMCQHVSLSRLDRPAWSAVYGNVLKKDGPQEVEGY</sequence>
<proteinExistence type="predicted"/>
<organism evidence="3 4">
    <name type="scientific">Extremus antarcticus</name>
    <dbReference type="NCBI Taxonomy" id="702011"/>
    <lineage>
        <taxon>Eukaryota</taxon>
        <taxon>Fungi</taxon>
        <taxon>Dikarya</taxon>
        <taxon>Ascomycota</taxon>
        <taxon>Pezizomycotina</taxon>
        <taxon>Dothideomycetes</taxon>
        <taxon>Dothideomycetidae</taxon>
        <taxon>Mycosphaerellales</taxon>
        <taxon>Extremaceae</taxon>
        <taxon>Extremus</taxon>
    </lineage>
</organism>
<accession>A0AAJ0DC72</accession>
<dbReference type="AlphaFoldDB" id="A0AAJ0DC72"/>
<dbReference type="InterPro" id="IPR038883">
    <property type="entry name" value="AN11006-like"/>
</dbReference>
<dbReference type="EMBL" id="JAWDJX010000063">
    <property type="protein sequence ID" value="KAK3047381.1"/>
    <property type="molecule type" value="Genomic_DNA"/>
</dbReference>
<reference evidence="3" key="1">
    <citation type="submission" date="2023-04" db="EMBL/GenBank/DDBJ databases">
        <title>Black Yeasts Isolated from many extreme environments.</title>
        <authorList>
            <person name="Coleine C."/>
            <person name="Stajich J.E."/>
            <person name="Selbmann L."/>
        </authorList>
    </citation>
    <scope>NUCLEOTIDE SEQUENCE</scope>
    <source>
        <strain evidence="3">CCFEE 5312</strain>
    </source>
</reference>
<evidence type="ECO:0000256" key="1">
    <source>
        <dbReference type="SAM" id="MobiDB-lite"/>
    </source>
</evidence>
<evidence type="ECO:0000256" key="2">
    <source>
        <dbReference type="SAM" id="SignalP"/>
    </source>
</evidence>
<keyword evidence="2" id="KW-0732">Signal</keyword>
<protein>
    <submittedName>
        <fullName evidence="3">Uncharacterized protein</fullName>
    </submittedName>
</protein>
<dbReference type="PANTHER" id="PTHR42085">
    <property type="entry name" value="F-BOX DOMAIN-CONTAINING PROTEIN"/>
    <property type="match status" value="1"/>
</dbReference>
<keyword evidence="4" id="KW-1185">Reference proteome</keyword>
<feature type="chain" id="PRO_5042557608" evidence="2">
    <location>
        <begin position="18"/>
        <end position="293"/>
    </location>
</feature>
<dbReference type="Proteomes" id="UP001271007">
    <property type="component" value="Unassembled WGS sequence"/>
</dbReference>